<dbReference type="OrthoDB" id="7165680at2"/>
<gene>
    <name evidence="2" type="ORF">EAH89_23115</name>
</gene>
<dbReference type="Proteomes" id="UP000317078">
    <property type="component" value="Unassembled WGS sequence"/>
</dbReference>
<name>A0A502FFN4_9PROT</name>
<protein>
    <recommendedName>
        <fullName evidence="4">Cell division protein FtsL</fullName>
    </recommendedName>
</protein>
<feature type="compositionally biased region" description="Basic and acidic residues" evidence="1">
    <location>
        <begin position="239"/>
        <end position="260"/>
    </location>
</feature>
<feature type="compositionally biased region" description="Low complexity" evidence="1">
    <location>
        <begin position="203"/>
        <end position="226"/>
    </location>
</feature>
<accession>A0A502FFN4</accession>
<keyword evidence="3" id="KW-1185">Reference proteome</keyword>
<feature type="region of interest" description="Disordered" evidence="1">
    <location>
        <begin position="178"/>
        <end position="278"/>
    </location>
</feature>
<sequence length="364" mass="37446">MIRPLTFLSLMAAAGAGLHLYGVKHEVSQLERTLRDTVKQTELARERTAVLRAEWALLNEPERLRAAATRNLPLDVMRTEQFVRPADLERRLPAPVAFAGAPSLFGPGSAQAAVASAADAATTATPASAASTAPIAAALVAAANAAARVAQSAVTPPAQAAPSVSVVPLPAPPRALQMAVARPAAERPAEKAPERTAERAPDRAPAPSRPALPERGAAAERMAAPALPAPPPAQPAEARLPEPRGPETRAPEARPAEAKAPRALVAPIRPLDRSTDIRMTEREVDRMNLSAPPQPPALLRTALHMRAPAAGPAGAPAPGVAQTQTSARSGEAASALGSVFAGRAALAPPVPVASANAATPDRRR</sequence>
<dbReference type="AlphaFoldDB" id="A0A502FFN4"/>
<evidence type="ECO:0000313" key="3">
    <source>
        <dbReference type="Proteomes" id="UP000317078"/>
    </source>
</evidence>
<feature type="compositionally biased region" description="Basic and acidic residues" evidence="1">
    <location>
        <begin position="184"/>
        <end position="202"/>
    </location>
</feature>
<feature type="region of interest" description="Disordered" evidence="1">
    <location>
        <begin position="308"/>
        <end position="364"/>
    </location>
</feature>
<dbReference type="RefSeq" id="WP_140886095.1">
    <property type="nucleotide sequence ID" value="NZ_RCZP01000033.1"/>
</dbReference>
<organism evidence="2 3">
    <name type="scientific">Muricoccus nepalensis</name>
    <dbReference type="NCBI Taxonomy" id="1854500"/>
    <lineage>
        <taxon>Bacteria</taxon>
        <taxon>Pseudomonadati</taxon>
        <taxon>Pseudomonadota</taxon>
        <taxon>Alphaproteobacteria</taxon>
        <taxon>Acetobacterales</taxon>
        <taxon>Roseomonadaceae</taxon>
        <taxon>Muricoccus</taxon>
    </lineage>
</organism>
<reference evidence="2 3" key="1">
    <citation type="journal article" date="2019" name="Environ. Microbiol.">
        <title>Species interactions and distinct microbial communities in high Arctic permafrost affected cryosols are associated with the CH4 and CO2 gas fluxes.</title>
        <authorList>
            <person name="Altshuler I."/>
            <person name="Hamel J."/>
            <person name="Turney S."/>
            <person name="Magnuson E."/>
            <person name="Levesque R."/>
            <person name="Greer C."/>
            <person name="Whyte L.G."/>
        </authorList>
    </citation>
    <scope>NUCLEOTIDE SEQUENCE [LARGE SCALE GENOMIC DNA]</scope>
    <source>
        <strain evidence="2 3">S9.3B</strain>
    </source>
</reference>
<feature type="compositionally biased region" description="Low complexity" evidence="1">
    <location>
        <begin position="308"/>
        <end position="319"/>
    </location>
</feature>
<evidence type="ECO:0008006" key="4">
    <source>
        <dbReference type="Google" id="ProtNLM"/>
    </source>
</evidence>
<feature type="compositionally biased region" description="Low complexity" evidence="1">
    <location>
        <begin position="341"/>
        <end position="364"/>
    </location>
</feature>
<evidence type="ECO:0000313" key="2">
    <source>
        <dbReference type="EMBL" id="TPG48184.1"/>
    </source>
</evidence>
<dbReference type="EMBL" id="RCZP01000033">
    <property type="protein sequence ID" value="TPG48184.1"/>
    <property type="molecule type" value="Genomic_DNA"/>
</dbReference>
<proteinExistence type="predicted"/>
<evidence type="ECO:0000256" key="1">
    <source>
        <dbReference type="SAM" id="MobiDB-lite"/>
    </source>
</evidence>
<comment type="caution">
    <text evidence="2">The sequence shown here is derived from an EMBL/GenBank/DDBJ whole genome shotgun (WGS) entry which is preliminary data.</text>
</comment>